<dbReference type="EMBL" id="SEWF01000003">
    <property type="protein sequence ID" value="RYU97235.1"/>
    <property type="molecule type" value="Genomic_DNA"/>
</dbReference>
<proteinExistence type="predicted"/>
<organism evidence="1 2">
    <name type="scientific">Emticicia agri</name>
    <dbReference type="NCBI Taxonomy" id="2492393"/>
    <lineage>
        <taxon>Bacteria</taxon>
        <taxon>Pseudomonadati</taxon>
        <taxon>Bacteroidota</taxon>
        <taxon>Cytophagia</taxon>
        <taxon>Cytophagales</taxon>
        <taxon>Leadbetterellaceae</taxon>
        <taxon>Emticicia</taxon>
    </lineage>
</organism>
<reference evidence="1 2" key="1">
    <citation type="submission" date="2019-02" db="EMBL/GenBank/DDBJ databases">
        <title>Bacterial novel species Emticicia sp. 17J42-9 isolated from soil.</title>
        <authorList>
            <person name="Jung H.-Y."/>
        </authorList>
    </citation>
    <scope>NUCLEOTIDE SEQUENCE [LARGE SCALE GENOMIC DNA]</scope>
    <source>
        <strain evidence="1 2">17J42-9</strain>
    </source>
</reference>
<name>A0A4Q5M4T8_9BACT</name>
<dbReference type="AlphaFoldDB" id="A0A4Q5M4T8"/>
<sequence>MKKYLYLIFFLAIALESVASHIVGGEIELTKIKNPAPGTTHEVTLNLYFDAINGRPAAEDISITLTFIRKRDLARVGEAVCQRVYRDLIKYIDPACSKGDLQTLLIRYQATLNLPEASFSDPGGYAIVWERCCRNVIITNIRNPSSVGMVFYTEFPPLSIANNSPHFKDVVADYLCINQNFEMDFSATDADGDSLTYELITPWIGYATMGQPNPISIGRSSYPEATWVDGIGLNNVIPGTVPLRIDRNTGVLYARPDKLGLFVFSVMVNEYRAGVMIGRIKRDFQLKVVDCKINLPPQIMVRNQGVNAFIQEGEIINLKKGDKKCFDILFLDPDISQKVTITARGVNFDTKKINIPSISNVVIQNADTLKNSFCLDECIITKNNQAAEFILNIQDNGCPVPQVKSYRMKINLADADNTRPVITTSLTESPSVMYGDTLKFEVFGNDIDLDTLSMSGAGRNFNLGSLGFSFPSSKGIGSVQSTLQFIPNCEAVRQKQVVLDFVARDLRCGVSNQTAYSVPVTIQSIPNNAPIVSTTLTDSVVEVILSPDGKTEVKFEVEAVDSDKEMITLGAIAEGFDLKTASMTFQEKEGISMVNSLFTWVPTCYLLAGKDSKEFVVKFLTQDKACDQKQDTVSVKFLLKNNLSAENPLKPFNTFTPNEDGINDYFTIGSIPEDNCNRQFVRFEIFNRYGKSIFVTAEKDFRWSGDKEPSGDYFYVLYFTDEVYKGVIHLVR</sequence>
<keyword evidence="2" id="KW-1185">Reference proteome</keyword>
<comment type="caution">
    <text evidence="1">The sequence shown here is derived from an EMBL/GenBank/DDBJ whole genome shotgun (WGS) entry which is preliminary data.</text>
</comment>
<accession>A0A4Q5M4T8</accession>
<gene>
    <name evidence="1" type="ORF">EWM59_02825</name>
</gene>
<evidence type="ECO:0000313" key="1">
    <source>
        <dbReference type="EMBL" id="RYU97235.1"/>
    </source>
</evidence>
<evidence type="ECO:0000313" key="2">
    <source>
        <dbReference type="Proteomes" id="UP000293162"/>
    </source>
</evidence>
<dbReference type="NCBIfam" id="TIGR04131">
    <property type="entry name" value="Bac_Flav_CTERM"/>
    <property type="match status" value="1"/>
</dbReference>
<dbReference type="RefSeq" id="WP_130019430.1">
    <property type="nucleotide sequence ID" value="NZ_SEWF01000003.1"/>
</dbReference>
<dbReference type="InterPro" id="IPR026341">
    <property type="entry name" value="T9SS_type_B"/>
</dbReference>
<protein>
    <submittedName>
        <fullName evidence="1">Gliding motility-associated C-terminal domain-containing protein</fullName>
    </submittedName>
</protein>
<dbReference type="Proteomes" id="UP000293162">
    <property type="component" value="Unassembled WGS sequence"/>
</dbReference>
<dbReference type="OrthoDB" id="1490014at2"/>
<dbReference type="Pfam" id="PF13585">
    <property type="entry name" value="CHU_C"/>
    <property type="match status" value="1"/>
</dbReference>